<dbReference type="GO" id="GO:0016491">
    <property type="term" value="F:oxidoreductase activity"/>
    <property type="evidence" value="ECO:0007669"/>
    <property type="project" value="InterPro"/>
</dbReference>
<gene>
    <name evidence="2" type="ORF">WS67_06850</name>
</gene>
<dbReference type="CDD" id="cd03025">
    <property type="entry name" value="DsbA_FrnE_like"/>
    <property type="match status" value="1"/>
</dbReference>
<dbReference type="OrthoDB" id="9813770at2"/>
<dbReference type="Proteomes" id="UP000062788">
    <property type="component" value="Unassembled WGS sequence"/>
</dbReference>
<dbReference type="EMBL" id="LOWA01000018">
    <property type="protein sequence ID" value="KVE28467.1"/>
    <property type="molecule type" value="Genomic_DNA"/>
</dbReference>
<feature type="domain" description="DSBA-like thioredoxin" evidence="1">
    <location>
        <begin position="5"/>
        <end position="192"/>
    </location>
</feature>
<comment type="caution">
    <text evidence="2">The sequence shown here is derived from an EMBL/GenBank/DDBJ whole genome shotgun (WGS) entry which is preliminary data.</text>
</comment>
<name>A0A103E4Y2_9BURK</name>
<evidence type="ECO:0000313" key="3">
    <source>
        <dbReference type="Proteomes" id="UP000062788"/>
    </source>
</evidence>
<keyword evidence="3" id="KW-1185">Reference proteome</keyword>
<dbReference type="SUPFAM" id="SSF52833">
    <property type="entry name" value="Thioredoxin-like"/>
    <property type="match status" value="1"/>
</dbReference>
<dbReference type="Gene3D" id="3.40.30.10">
    <property type="entry name" value="Glutaredoxin"/>
    <property type="match status" value="1"/>
</dbReference>
<dbReference type="RefSeq" id="WP_059514512.1">
    <property type="nucleotide sequence ID" value="NZ_CP013449.1"/>
</dbReference>
<dbReference type="InterPro" id="IPR036249">
    <property type="entry name" value="Thioredoxin-like_sf"/>
</dbReference>
<evidence type="ECO:0000313" key="2">
    <source>
        <dbReference type="EMBL" id="KVE28467.1"/>
    </source>
</evidence>
<protein>
    <submittedName>
        <fullName evidence="2">Disulfide bond formation protein DsbA</fullName>
    </submittedName>
</protein>
<accession>A0A103E4Y2</accession>
<reference evidence="2 3" key="1">
    <citation type="submission" date="2015-11" db="EMBL/GenBank/DDBJ databases">
        <title>Expanding the genomic diversity of Burkholderia species for the development of highly accurate diagnostics.</title>
        <authorList>
            <person name="Sahl J."/>
            <person name="Keim P."/>
            <person name="Wagner D."/>
        </authorList>
    </citation>
    <scope>NUCLEOTIDE SEQUENCE [LARGE SCALE GENOMIC DNA]</scope>
    <source>
        <strain evidence="2 3">TSV85</strain>
    </source>
</reference>
<proteinExistence type="predicted"/>
<dbReference type="AlphaFoldDB" id="A0A103E4Y2"/>
<dbReference type="Pfam" id="PF01323">
    <property type="entry name" value="DSBA"/>
    <property type="match status" value="1"/>
</dbReference>
<sequence>MDRFTLQYFFDPLCGWCYASAPSLAGLAEAYPDKLELMPTGLFADEGACDLTPEWAEYAWRNDQRIEQMTGQRFTSAYREQVLLRGGVRFDSGPANRVLTAMHGIDARLERPLLEAAQRARYVDGFDTARADVLARLAAEVAARAGLTVDADALARRIDSDAALADATAARIERAQHAMRQLGVSGVPQLLLTTGERGYVLNSASLYAGPTAAVSAVERVLQGGV</sequence>
<organism evidence="2 3">
    <name type="scientific">Burkholderia singularis</name>
    <dbReference type="NCBI Taxonomy" id="1503053"/>
    <lineage>
        <taxon>Bacteria</taxon>
        <taxon>Pseudomonadati</taxon>
        <taxon>Pseudomonadota</taxon>
        <taxon>Betaproteobacteria</taxon>
        <taxon>Burkholderiales</taxon>
        <taxon>Burkholderiaceae</taxon>
        <taxon>Burkholderia</taxon>
        <taxon>pseudomallei group</taxon>
    </lineage>
</organism>
<dbReference type="InterPro" id="IPR001853">
    <property type="entry name" value="DSBA-like_thioredoxin_dom"/>
</dbReference>
<evidence type="ECO:0000259" key="1">
    <source>
        <dbReference type="Pfam" id="PF01323"/>
    </source>
</evidence>